<evidence type="ECO:0000256" key="5">
    <source>
        <dbReference type="ARBA" id="ARBA00022741"/>
    </source>
</evidence>
<evidence type="ECO:0000256" key="7">
    <source>
        <dbReference type="HAMAP-Rule" id="MF_00639"/>
    </source>
</evidence>
<evidence type="ECO:0000256" key="6">
    <source>
        <dbReference type="ARBA" id="ARBA00022840"/>
    </source>
</evidence>
<evidence type="ECO:0000256" key="4">
    <source>
        <dbReference type="ARBA" id="ARBA00022598"/>
    </source>
</evidence>
<keyword evidence="7 8" id="KW-0132">Cell division</keyword>
<keyword evidence="5 7" id="KW-0547">Nucleotide-binding</keyword>
<accession>A0ABV3Y2P9</accession>
<evidence type="ECO:0000313" key="12">
    <source>
        <dbReference type="Proteomes" id="UP001560267"/>
    </source>
</evidence>
<evidence type="ECO:0000256" key="2">
    <source>
        <dbReference type="ARBA" id="ARBA00004752"/>
    </source>
</evidence>
<keyword evidence="7 8" id="KW-0133">Cell shape</keyword>
<evidence type="ECO:0000259" key="9">
    <source>
        <dbReference type="Pfam" id="PF02875"/>
    </source>
</evidence>
<keyword evidence="12" id="KW-1185">Reference proteome</keyword>
<comment type="pathway">
    <text evidence="2 7 8">Cell wall biogenesis; peptidoglycan biosynthesis.</text>
</comment>
<proteinExistence type="inferred from homology"/>
<dbReference type="GO" id="GO:0008764">
    <property type="term" value="F:UDP-N-acetylmuramoylalanine-D-glutamate ligase activity"/>
    <property type="evidence" value="ECO:0007669"/>
    <property type="project" value="UniProtKB-EC"/>
</dbReference>
<comment type="function">
    <text evidence="7 8">Cell wall formation. Catalyzes the addition of glutamate to the nucleotide precursor UDP-N-acetylmuramoyl-L-alanine (UMA).</text>
</comment>
<name>A0ABV3Y2P9_9ACTN</name>
<dbReference type="HAMAP" id="MF_00639">
    <property type="entry name" value="MurD"/>
    <property type="match status" value="1"/>
</dbReference>
<dbReference type="SUPFAM" id="SSF53623">
    <property type="entry name" value="MurD-like peptide ligases, catalytic domain"/>
    <property type="match status" value="1"/>
</dbReference>
<keyword evidence="4 7" id="KW-0436">Ligase</keyword>
<evidence type="ECO:0000256" key="8">
    <source>
        <dbReference type="RuleBase" id="RU003664"/>
    </source>
</evidence>
<keyword evidence="7 8" id="KW-0573">Peptidoglycan synthesis</keyword>
<sequence>MNFRGARVLVVGLGVSGSGAVDALVRAGARLSLAEDREEVRAIAATRVAFERVDTVSGLIDDAWDLIVVSPGISPERLGRQPEVGRVIGELELGWLLADAPVSAITGTNGKTTVATLTAMMLGPDARLCGNAGVSFAAVAGSGASRYVVEASSFQLTWAPTFSPASASWTNFTPDHLDWHQDIESYRLAKTKLFTQLREGSVALLNADDPVVAATPLLDGVGRRTFSLTGPADYRVYGDELVGPGDKVLMPVASLGRSGPVDLANALLAWATAAVAGAEEDRVRTTLAEFTGLEHRQERVAVVDEVLYVNDSKATTPVAAAAGVNSFAHVVLIAGGQGKGLSFEPYLAVADHVRAVIGIGECAGMVVELFREIGTPTQIAKSMTEAVDLASRRALPGDVVLLAPGATSFDWYRNYQERGEDFKAIVHRLAQSRSRDGGSSSVGHVR</sequence>
<gene>
    <name evidence="7 11" type="primary">murD</name>
    <name evidence="11" type="ORF">AB6A68_05285</name>
</gene>
<feature type="domain" description="Mur ligase C-terminal" evidence="9">
    <location>
        <begin position="295"/>
        <end position="404"/>
    </location>
</feature>
<dbReference type="InterPro" id="IPR005762">
    <property type="entry name" value="MurD"/>
</dbReference>
<keyword evidence="7 8" id="KW-0961">Cell wall biogenesis/degradation</keyword>
<comment type="subcellular location">
    <subcellularLocation>
        <location evidence="1 7 8">Cytoplasm</location>
    </subcellularLocation>
</comment>
<dbReference type="Gene3D" id="3.90.190.20">
    <property type="entry name" value="Mur ligase, C-terminal domain"/>
    <property type="match status" value="1"/>
</dbReference>
<feature type="domain" description="Mur ligase central" evidence="10">
    <location>
        <begin position="105"/>
        <end position="232"/>
    </location>
</feature>
<feature type="binding site" evidence="7">
    <location>
        <begin position="107"/>
        <end position="113"/>
    </location>
    <ligand>
        <name>ATP</name>
        <dbReference type="ChEBI" id="CHEBI:30616"/>
    </ligand>
</feature>
<comment type="catalytic activity">
    <reaction evidence="7 8">
        <text>UDP-N-acetyl-alpha-D-muramoyl-L-alanine + D-glutamate + ATP = UDP-N-acetyl-alpha-D-muramoyl-L-alanyl-D-glutamate + ADP + phosphate + H(+)</text>
        <dbReference type="Rhea" id="RHEA:16429"/>
        <dbReference type="ChEBI" id="CHEBI:15378"/>
        <dbReference type="ChEBI" id="CHEBI:29986"/>
        <dbReference type="ChEBI" id="CHEBI:30616"/>
        <dbReference type="ChEBI" id="CHEBI:43474"/>
        <dbReference type="ChEBI" id="CHEBI:83898"/>
        <dbReference type="ChEBI" id="CHEBI:83900"/>
        <dbReference type="ChEBI" id="CHEBI:456216"/>
        <dbReference type="EC" id="6.3.2.9"/>
    </reaction>
</comment>
<keyword evidence="7 8" id="KW-0131">Cell cycle</keyword>
<dbReference type="Pfam" id="PF21799">
    <property type="entry name" value="MurD-like_N"/>
    <property type="match status" value="1"/>
</dbReference>
<dbReference type="EMBL" id="JBFSHR010000013">
    <property type="protein sequence ID" value="MEX6429251.1"/>
    <property type="molecule type" value="Genomic_DNA"/>
</dbReference>
<dbReference type="SUPFAM" id="SSF53244">
    <property type="entry name" value="MurD-like peptide ligases, peptide-binding domain"/>
    <property type="match status" value="1"/>
</dbReference>
<dbReference type="EC" id="6.3.2.9" evidence="7 8"/>
<dbReference type="Gene3D" id="3.40.1190.10">
    <property type="entry name" value="Mur-like, catalytic domain"/>
    <property type="match status" value="1"/>
</dbReference>
<keyword evidence="6 7" id="KW-0067">ATP-binding</keyword>
<comment type="similarity">
    <text evidence="7">Belongs to the MurCDEF family.</text>
</comment>
<protein>
    <recommendedName>
        <fullName evidence="7 8">UDP-N-acetylmuramoylalanine--D-glutamate ligase</fullName>
        <ecNumber evidence="7 8">6.3.2.9</ecNumber>
    </recommendedName>
    <alternativeName>
        <fullName evidence="7">D-glutamic acid-adding enzyme</fullName>
    </alternativeName>
    <alternativeName>
        <fullName evidence="7">UDP-N-acetylmuramoyl-L-alanyl-D-glutamate synthetase</fullName>
    </alternativeName>
</protein>
<evidence type="ECO:0000256" key="3">
    <source>
        <dbReference type="ARBA" id="ARBA00022490"/>
    </source>
</evidence>
<dbReference type="PANTHER" id="PTHR43692:SF1">
    <property type="entry name" value="UDP-N-ACETYLMURAMOYLALANINE--D-GLUTAMATE LIGASE"/>
    <property type="match status" value="1"/>
</dbReference>
<dbReference type="SUPFAM" id="SSF51984">
    <property type="entry name" value="MurCD N-terminal domain"/>
    <property type="match status" value="1"/>
</dbReference>
<evidence type="ECO:0000313" key="11">
    <source>
        <dbReference type="EMBL" id="MEX6429251.1"/>
    </source>
</evidence>
<keyword evidence="3 7" id="KW-0963">Cytoplasm</keyword>
<dbReference type="InterPro" id="IPR036615">
    <property type="entry name" value="Mur_ligase_C_dom_sf"/>
</dbReference>
<dbReference type="InterPro" id="IPR004101">
    <property type="entry name" value="Mur_ligase_C"/>
</dbReference>
<dbReference type="InterPro" id="IPR036565">
    <property type="entry name" value="Mur-like_cat_sf"/>
</dbReference>
<comment type="caution">
    <text evidence="11">The sequence shown here is derived from an EMBL/GenBank/DDBJ whole genome shotgun (WGS) entry which is preliminary data.</text>
</comment>
<dbReference type="InterPro" id="IPR013221">
    <property type="entry name" value="Mur_ligase_cen"/>
</dbReference>
<dbReference type="NCBIfam" id="TIGR01087">
    <property type="entry name" value="murD"/>
    <property type="match status" value="1"/>
</dbReference>
<dbReference type="Pfam" id="PF08245">
    <property type="entry name" value="Mur_ligase_M"/>
    <property type="match status" value="1"/>
</dbReference>
<dbReference type="PANTHER" id="PTHR43692">
    <property type="entry name" value="UDP-N-ACETYLMURAMOYLALANINE--D-GLUTAMATE LIGASE"/>
    <property type="match status" value="1"/>
</dbReference>
<dbReference type="Gene3D" id="3.40.50.720">
    <property type="entry name" value="NAD(P)-binding Rossmann-like Domain"/>
    <property type="match status" value="1"/>
</dbReference>
<reference evidence="11 12" key="1">
    <citation type="submission" date="2024-07" db="EMBL/GenBank/DDBJ databases">
        <title>Draft Genome Sequence of Ferrimicrobium acidiphilum Strain YE2023, Isolated from a Pulp of Bioleach Reactor.</title>
        <authorList>
            <person name="Elkina Y.A."/>
            <person name="Bulaeva A.G."/>
            <person name="Beletsky A.V."/>
            <person name="Mardanov A.V."/>
        </authorList>
    </citation>
    <scope>NUCLEOTIDE SEQUENCE [LARGE SCALE GENOMIC DNA]</scope>
    <source>
        <strain evidence="11 12">YE2023</strain>
    </source>
</reference>
<evidence type="ECO:0000259" key="10">
    <source>
        <dbReference type="Pfam" id="PF08245"/>
    </source>
</evidence>
<evidence type="ECO:0000256" key="1">
    <source>
        <dbReference type="ARBA" id="ARBA00004496"/>
    </source>
</evidence>
<dbReference type="Proteomes" id="UP001560267">
    <property type="component" value="Unassembled WGS sequence"/>
</dbReference>
<organism evidence="11 12">
    <name type="scientific">Ferrimicrobium acidiphilum</name>
    <dbReference type="NCBI Taxonomy" id="121039"/>
    <lineage>
        <taxon>Bacteria</taxon>
        <taxon>Bacillati</taxon>
        <taxon>Actinomycetota</taxon>
        <taxon>Acidimicrobiia</taxon>
        <taxon>Acidimicrobiales</taxon>
        <taxon>Acidimicrobiaceae</taxon>
        <taxon>Ferrimicrobium</taxon>
    </lineage>
</organism>
<dbReference type="RefSeq" id="WP_369084359.1">
    <property type="nucleotide sequence ID" value="NZ_JBFSHR010000013.1"/>
</dbReference>
<dbReference type="Pfam" id="PF02875">
    <property type="entry name" value="Mur_ligase_C"/>
    <property type="match status" value="1"/>
</dbReference>